<dbReference type="AlphaFoldDB" id="A0A831W288"/>
<dbReference type="NCBIfam" id="NF003657">
    <property type="entry name" value="PRK05289.1"/>
    <property type="match status" value="1"/>
</dbReference>
<organism evidence="7">
    <name type="scientific">Sedimenticola thiotaurini</name>
    <dbReference type="NCBI Taxonomy" id="1543721"/>
    <lineage>
        <taxon>Bacteria</taxon>
        <taxon>Pseudomonadati</taxon>
        <taxon>Pseudomonadota</taxon>
        <taxon>Gammaproteobacteria</taxon>
        <taxon>Chromatiales</taxon>
        <taxon>Sedimenticolaceae</taxon>
        <taxon>Sedimenticola</taxon>
    </lineage>
</organism>
<dbReference type="SUPFAM" id="SSF51161">
    <property type="entry name" value="Trimeric LpxA-like enzymes"/>
    <property type="match status" value="1"/>
</dbReference>
<dbReference type="InterPro" id="IPR001451">
    <property type="entry name" value="Hexapep"/>
</dbReference>
<dbReference type="PIRSF" id="PIRSF000456">
    <property type="entry name" value="UDP-GlcNAc_acltr"/>
    <property type="match status" value="1"/>
</dbReference>
<keyword evidence="3 7" id="KW-0808">Transferase</keyword>
<keyword evidence="4" id="KW-0443">Lipid metabolism</keyword>
<evidence type="ECO:0000256" key="5">
    <source>
        <dbReference type="ARBA" id="ARBA00023315"/>
    </source>
</evidence>
<protein>
    <submittedName>
        <fullName evidence="7">Acyl-ACP--UDP-N-acetylglucosamine O-acyltransferase</fullName>
        <ecNumber evidence="7">2.3.1.129</ecNumber>
    </submittedName>
</protein>
<dbReference type="PANTHER" id="PTHR43480:SF1">
    <property type="entry name" value="ACYL-[ACYL-CARRIER-PROTEIN]--UDP-N-ACETYLGLUCOSAMINE O-ACYLTRANSFERASE, MITOCHONDRIAL-RELATED"/>
    <property type="match status" value="1"/>
</dbReference>
<keyword evidence="2" id="KW-0441">Lipid A biosynthesis</keyword>
<dbReference type="Proteomes" id="UP000886251">
    <property type="component" value="Unassembled WGS sequence"/>
</dbReference>
<dbReference type="CDD" id="cd03351">
    <property type="entry name" value="LbH_UDP-GlcNAc_AT"/>
    <property type="match status" value="1"/>
</dbReference>
<dbReference type="EMBL" id="DRKP01000030">
    <property type="protein sequence ID" value="HEB95299.1"/>
    <property type="molecule type" value="Genomic_DNA"/>
</dbReference>
<feature type="domain" description="UDP N-acetylglucosamine O-acyltransferase C-terminal" evidence="6">
    <location>
        <begin position="176"/>
        <end position="256"/>
    </location>
</feature>
<evidence type="ECO:0000313" key="7">
    <source>
        <dbReference type="EMBL" id="HEB95299.1"/>
    </source>
</evidence>
<keyword evidence="1" id="KW-0444">Lipid biosynthesis</keyword>
<dbReference type="PANTHER" id="PTHR43480">
    <property type="entry name" value="ACYL-[ACYL-CARRIER-PROTEIN]--UDP-N-ACETYLGLUCOSAMINE O-ACYLTRANSFERASE"/>
    <property type="match status" value="1"/>
</dbReference>
<sequence>MTKIHPTALIDPAAELHPTVEVGPFTIIEDGVTIGEGCRIESAVRIYRGTRMGRDNRVCHGAMLGCEPQDLSFEPARSRPLVIGDHNHFKEGVNVSRGVKTKAGTLIGDHNYLMGNFHVGHDCVIGNHNVLGHGTVLAGHVTIGDHVFVSGVAAIHQFTYIGDRAMIAGCAKIVKDIPPYTIGDGNPARVSGINSIGLRRGGIPAATRRAIKQAYHTLYHAGLNIGDALARLKEQGGHGPEVKNIIRFFERSERGVTAHR</sequence>
<evidence type="ECO:0000256" key="3">
    <source>
        <dbReference type="ARBA" id="ARBA00022679"/>
    </source>
</evidence>
<dbReference type="Pfam" id="PF13720">
    <property type="entry name" value="Acetyltransf_11"/>
    <property type="match status" value="1"/>
</dbReference>
<dbReference type="Gene3D" id="2.160.10.10">
    <property type="entry name" value="Hexapeptide repeat proteins"/>
    <property type="match status" value="1"/>
</dbReference>
<comment type="caution">
    <text evidence="7">The sequence shown here is derived from an EMBL/GenBank/DDBJ whole genome shotgun (WGS) entry which is preliminary data.</text>
</comment>
<dbReference type="InterPro" id="IPR029098">
    <property type="entry name" value="Acetyltransf_C"/>
</dbReference>
<dbReference type="GO" id="GO:0008780">
    <property type="term" value="F:acyl-[acyl-carrier-protein]-UDP-N-acetylglucosamine O-acyltransferase activity"/>
    <property type="evidence" value="ECO:0007669"/>
    <property type="project" value="UniProtKB-EC"/>
</dbReference>
<dbReference type="Pfam" id="PF00132">
    <property type="entry name" value="Hexapep"/>
    <property type="match status" value="1"/>
</dbReference>
<evidence type="ECO:0000256" key="4">
    <source>
        <dbReference type="ARBA" id="ARBA00023098"/>
    </source>
</evidence>
<evidence type="ECO:0000256" key="1">
    <source>
        <dbReference type="ARBA" id="ARBA00022516"/>
    </source>
</evidence>
<dbReference type="InterPro" id="IPR011004">
    <property type="entry name" value="Trimer_LpxA-like_sf"/>
</dbReference>
<dbReference type="InterPro" id="IPR037157">
    <property type="entry name" value="Acetyltransf_C_sf"/>
</dbReference>
<proteinExistence type="predicted"/>
<name>A0A831W288_9GAMM</name>
<gene>
    <name evidence="7" type="primary">lpxA</name>
    <name evidence="7" type="ORF">ENI96_02570</name>
</gene>
<keyword evidence="5 7" id="KW-0012">Acyltransferase</keyword>
<evidence type="ECO:0000256" key="2">
    <source>
        <dbReference type="ARBA" id="ARBA00022556"/>
    </source>
</evidence>
<dbReference type="NCBIfam" id="TIGR01852">
    <property type="entry name" value="lipid_A_lpxA"/>
    <property type="match status" value="1"/>
</dbReference>
<dbReference type="InterPro" id="IPR010137">
    <property type="entry name" value="Lipid_A_LpxA"/>
</dbReference>
<accession>A0A831W288</accession>
<reference evidence="7" key="1">
    <citation type="journal article" date="2020" name="mSystems">
        <title>Genome- and Community-Level Interaction Insights into Carbon Utilization and Element Cycling Functions of Hydrothermarchaeota in Hydrothermal Sediment.</title>
        <authorList>
            <person name="Zhou Z."/>
            <person name="Liu Y."/>
            <person name="Xu W."/>
            <person name="Pan J."/>
            <person name="Luo Z.H."/>
            <person name="Li M."/>
        </authorList>
    </citation>
    <scope>NUCLEOTIDE SEQUENCE [LARGE SCALE GENOMIC DNA]</scope>
    <source>
        <strain evidence="7">HyVt-443</strain>
    </source>
</reference>
<dbReference type="GO" id="GO:0009245">
    <property type="term" value="P:lipid A biosynthetic process"/>
    <property type="evidence" value="ECO:0007669"/>
    <property type="project" value="UniProtKB-KW"/>
</dbReference>
<dbReference type="GO" id="GO:0016020">
    <property type="term" value="C:membrane"/>
    <property type="evidence" value="ECO:0007669"/>
    <property type="project" value="GOC"/>
</dbReference>
<evidence type="ECO:0000259" key="6">
    <source>
        <dbReference type="Pfam" id="PF13720"/>
    </source>
</evidence>
<dbReference type="EC" id="2.3.1.129" evidence="7"/>
<dbReference type="Gene3D" id="1.20.1180.10">
    <property type="entry name" value="Udp N-acetylglucosamine O-acyltransferase, C-terminal domain"/>
    <property type="match status" value="1"/>
</dbReference>